<dbReference type="Proteomes" id="UP000323454">
    <property type="component" value="Unassembled WGS sequence"/>
</dbReference>
<protein>
    <submittedName>
        <fullName evidence="1">Uncharacterized protein</fullName>
    </submittedName>
</protein>
<keyword evidence="2" id="KW-1185">Reference proteome</keyword>
<name>A0A5B2WZB4_9PSEU</name>
<comment type="caution">
    <text evidence="1">The sequence shown here is derived from an EMBL/GenBank/DDBJ whole genome shotgun (WGS) entry which is preliminary data.</text>
</comment>
<proteinExistence type="predicted"/>
<dbReference type="RefSeq" id="WP_149853001.1">
    <property type="nucleotide sequence ID" value="NZ_VUOB01000058.1"/>
</dbReference>
<dbReference type="OrthoDB" id="5149358at2"/>
<dbReference type="EMBL" id="VUOB01000058">
    <property type="protein sequence ID" value="KAA2255247.1"/>
    <property type="molecule type" value="Genomic_DNA"/>
</dbReference>
<evidence type="ECO:0000313" key="1">
    <source>
        <dbReference type="EMBL" id="KAA2255247.1"/>
    </source>
</evidence>
<organism evidence="1 2">
    <name type="scientific">Solihabitans fulvus</name>
    <dbReference type="NCBI Taxonomy" id="1892852"/>
    <lineage>
        <taxon>Bacteria</taxon>
        <taxon>Bacillati</taxon>
        <taxon>Actinomycetota</taxon>
        <taxon>Actinomycetes</taxon>
        <taxon>Pseudonocardiales</taxon>
        <taxon>Pseudonocardiaceae</taxon>
        <taxon>Solihabitans</taxon>
    </lineage>
</organism>
<accession>A0A5B2WZB4</accession>
<reference evidence="1 2" key="2">
    <citation type="submission" date="2019-09" db="EMBL/GenBank/DDBJ databases">
        <authorList>
            <person name="Jin C."/>
        </authorList>
    </citation>
    <scope>NUCLEOTIDE SEQUENCE [LARGE SCALE GENOMIC DNA]</scope>
    <source>
        <strain evidence="1 2">AN110305</strain>
    </source>
</reference>
<evidence type="ECO:0000313" key="2">
    <source>
        <dbReference type="Proteomes" id="UP000323454"/>
    </source>
</evidence>
<gene>
    <name evidence="1" type="ORF">F0L68_28935</name>
</gene>
<reference evidence="1 2" key="1">
    <citation type="submission" date="2019-09" db="EMBL/GenBank/DDBJ databases">
        <title>Goodfellowia gen. nov., a new genus of the Pseudonocardineae related to Actinoalloteichus, containing Goodfellowia coeruleoviolacea gen. nov., comb. nov. gen. nov., comb. nov.</title>
        <authorList>
            <person name="Labeda D."/>
        </authorList>
    </citation>
    <scope>NUCLEOTIDE SEQUENCE [LARGE SCALE GENOMIC DNA]</scope>
    <source>
        <strain evidence="1 2">AN110305</strain>
    </source>
</reference>
<sequence>MSTPSPEQETPVRLTTRQWQVIDAVVDNEVSTRAEEGDEEFVATGHLVREAGWDQVAHWTPGVAGSETWPPADQVVTMTLTRDQWGLVLSSLDIWADIHVPADDLDGSLTPGALSALVSAQVGGPLREWPMPQED</sequence>
<dbReference type="AlphaFoldDB" id="A0A5B2WZB4"/>